<dbReference type="Pfam" id="PF12102">
    <property type="entry name" value="MrcB_N"/>
    <property type="match status" value="1"/>
</dbReference>
<dbReference type="Gene3D" id="3.30.920.90">
    <property type="match status" value="1"/>
</dbReference>
<evidence type="ECO:0000313" key="3">
    <source>
        <dbReference type="Proteomes" id="UP000095329"/>
    </source>
</evidence>
<organism evidence="2 3">
    <name type="scientific">Streptomyces thermolilacinus SPC6</name>
    <dbReference type="NCBI Taxonomy" id="1306406"/>
    <lineage>
        <taxon>Bacteria</taxon>
        <taxon>Bacillati</taxon>
        <taxon>Actinomycetota</taxon>
        <taxon>Actinomycetes</taxon>
        <taxon>Kitasatosporales</taxon>
        <taxon>Streptomycetaceae</taxon>
        <taxon>Streptomyces</taxon>
    </lineage>
</organism>
<dbReference type="AlphaFoldDB" id="A0A1D3DUV9"/>
<gene>
    <name evidence="2" type="ORF">J116_018145</name>
</gene>
<evidence type="ECO:0000313" key="2">
    <source>
        <dbReference type="EMBL" id="OEJ96103.1"/>
    </source>
</evidence>
<protein>
    <recommendedName>
        <fullName evidence="1">Type IV methyl-directed restriction enzyme EcoKMcrB subunit DNA-binding domain-containing protein</fullName>
    </recommendedName>
</protein>
<dbReference type="EMBL" id="ASHX02000001">
    <property type="protein sequence ID" value="OEJ96103.1"/>
    <property type="molecule type" value="Genomic_DNA"/>
</dbReference>
<dbReference type="eggNOG" id="COG1401">
    <property type="taxonomic scope" value="Bacteria"/>
</dbReference>
<sequence length="363" mass="40576">MAEVYDPQGRASNDHAGQALLRSVKGRADLPLPPRCYAVGYGGQGTASTTPWIGVYDWDINNESHDGLYLAYIFDTSRTSVTLTLQQGVTALQEEYGKGEPLRRILAAQAETLRAALRPDLASLWRDALRLHAEKKHWRPRAYESANVAARRYEIADLPAEERLASDLRDAVSLLHDAAAAHRLLTPTMPSPSEPVVDYPYPNHQDTDPLAGFRAKGSDGYVVDVQGGTYQREQRHEVLIRRFAHHAAAKGFHVHSRDMHPRDLVLRESGDPLREWLVEGKVVKAGNARLAVREAVAQLYEYRHFEYRRRGLPDPRLMALFTDDVQHYAAYLDTLGIAAIWQCPDGGWAGSPRAMEGAGRLLE</sequence>
<dbReference type="InterPro" id="IPR021961">
    <property type="entry name" value="McrB_DNA-bd"/>
</dbReference>
<name>A0A1D3DUV9_9ACTN</name>
<evidence type="ECO:0000259" key="1">
    <source>
        <dbReference type="Pfam" id="PF12102"/>
    </source>
</evidence>
<reference evidence="2 3" key="1">
    <citation type="journal article" date="2013" name="Genome Announc.">
        <title>Genome Sequence of Streptomyces violaceusniger Strain SPC6, a Halotolerant Streptomycete That Exhibits Rapid Growth and Development.</title>
        <authorList>
            <person name="Chen X."/>
            <person name="Zhang B."/>
            <person name="Zhang W."/>
            <person name="Wu X."/>
            <person name="Zhang M."/>
            <person name="Chen T."/>
            <person name="Liu G."/>
            <person name="Dyson P."/>
        </authorList>
    </citation>
    <scope>NUCLEOTIDE SEQUENCE [LARGE SCALE GENOMIC DNA]</scope>
    <source>
        <strain evidence="2 3">SPC6</strain>
    </source>
</reference>
<dbReference type="RefSeq" id="WP_023588494.1">
    <property type="nucleotide sequence ID" value="NZ_ASHX02000001.1"/>
</dbReference>
<keyword evidence="3" id="KW-1185">Reference proteome</keyword>
<dbReference type="STRING" id="1306406.J116_018145"/>
<feature type="domain" description="Type IV methyl-directed restriction enzyme EcoKMcrB subunit DNA-binding" evidence="1">
    <location>
        <begin position="39"/>
        <end position="174"/>
    </location>
</feature>
<dbReference type="Proteomes" id="UP000095329">
    <property type="component" value="Unassembled WGS sequence"/>
</dbReference>
<accession>A0A1D3DUV9</accession>
<comment type="caution">
    <text evidence="2">The sequence shown here is derived from an EMBL/GenBank/DDBJ whole genome shotgun (WGS) entry which is preliminary data.</text>
</comment>
<dbReference type="OrthoDB" id="9802640at2"/>
<proteinExistence type="predicted"/>